<dbReference type="GO" id="GO:0008460">
    <property type="term" value="F:dTDP-glucose 4,6-dehydratase activity"/>
    <property type="evidence" value="ECO:0007669"/>
    <property type="project" value="UniProtKB-EC"/>
</dbReference>
<evidence type="ECO:0000313" key="5">
    <source>
        <dbReference type="Proteomes" id="UP000054935"/>
    </source>
</evidence>
<feature type="domain" description="NAD-dependent epimerase/dehydratase" evidence="3">
    <location>
        <begin position="4"/>
        <end position="285"/>
    </location>
</feature>
<evidence type="ECO:0000313" key="4">
    <source>
        <dbReference type="EMBL" id="CUH82326.1"/>
    </source>
</evidence>
<comment type="similarity">
    <text evidence="2">Belongs to the NAD(P)-dependent epimerase/dehydratase family.</text>
</comment>
<dbReference type="Pfam" id="PF01370">
    <property type="entry name" value="Epimerase"/>
    <property type="match status" value="1"/>
</dbReference>
<dbReference type="Proteomes" id="UP000054935">
    <property type="component" value="Unassembled WGS sequence"/>
</dbReference>
<organism evidence="4 5">
    <name type="scientific">Tropicibacter naphthalenivorans</name>
    <dbReference type="NCBI Taxonomy" id="441103"/>
    <lineage>
        <taxon>Bacteria</taxon>
        <taxon>Pseudomonadati</taxon>
        <taxon>Pseudomonadota</taxon>
        <taxon>Alphaproteobacteria</taxon>
        <taxon>Rhodobacterales</taxon>
        <taxon>Roseobacteraceae</taxon>
        <taxon>Tropicibacter</taxon>
    </lineage>
</organism>
<accession>A0A0P1GJL0</accession>
<evidence type="ECO:0000256" key="1">
    <source>
        <dbReference type="ARBA" id="ARBA00005125"/>
    </source>
</evidence>
<comment type="pathway">
    <text evidence="1">Bacterial outer membrane biogenesis; LPS O-antigen biosynthesis.</text>
</comment>
<evidence type="ECO:0000259" key="3">
    <source>
        <dbReference type="Pfam" id="PF01370"/>
    </source>
</evidence>
<dbReference type="AlphaFoldDB" id="A0A0P1GJL0"/>
<keyword evidence="4" id="KW-0456">Lyase</keyword>
<name>A0A0P1GJL0_9RHOB</name>
<evidence type="ECO:0000256" key="2">
    <source>
        <dbReference type="ARBA" id="ARBA00007637"/>
    </source>
</evidence>
<dbReference type="EMBL" id="CYSE01000012">
    <property type="protein sequence ID" value="CUH82326.1"/>
    <property type="molecule type" value="Genomic_DNA"/>
</dbReference>
<dbReference type="Gene3D" id="3.40.50.720">
    <property type="entry name" value="NAD(P)-binding Rossmann-like Domain"/>
    <property type="match status" value="1"/>
</dbReference>
<gene>
    <name evidence="4" type="primary">strE_1</name>
    <name evidence="4" type="ORF">TRN7648_03913</name>
</gene>
<dbReference type="EC" id="4.2.1.46" evidence="4"/>
<reference evidence="4 5" key="1">
    <citation type="submission" date="2015-09" db="EMBL/GenBank/DDBJ databases">
        <authorList>
            <consortium name="Swine Surveillance"/>
        </authorList>
    </citation>
    <scope>NUCLEOTIDE SEQUENCE [LARGE SCALE GENOMIC DNA]</scope>
    <source>
        <strain evidence="4 5">CECT 7648</strain>
    </source>
</reference>
<keyword evidence="5" id="KW-1185">Reference proteome</keyword>
<dbReference type="InterPro" id="IPR001509">
    <property type="entry name" value="Epimerase_deHydtase"/>
</dbReference>
<sequence length="381" mass="40834">MTRVLITGGAGFIGSNLVQALHAKGYDITVLDSLSPQIHGEDPMASPLVQSLDGKARLVHASVMDKDVMAEELAKTDIVVHYAAETGTGQSMYQVHNYCDVNIGGTSLMLDLLGAIEHSVKRMVVASSRSIYGEGRYTDAAGNDVYPGARVEADMLAGKFDPLDPATGQPYTLQATDEGSKIHPSSVYGITKQVQEQLVMTVCPTLGIEPVALRYQNVYGPGQSLSNPYTGILSIFSNLIMQGKSINVFEDGLESRDFVFIDDVVAATMLAIEHENAPGFAYNVGSGVATTVLEVVDALIAAYGRPTESKVSGQFRLGDIRHNYADLSLISGRLGFQPSVDFAEGIRQFAAWAGTQGPRASAYERSLEEMKERGLMKGAAE</sequence>
<dbReference type="OrthoDB" id="9801785at2"/>
<dbReference type="STRING" id="441103.TRN7648_03913"/>
<dbReference type="RefSeq" id="WP_058249267.1">
    <property type="nucleotide sequence ID" value="NZ_CYSE01000012.1"/>
</dbReference>
<dbReference type="PANTHER" id="PTHR43000">
    <property type="entry name" value="DTDP-D-GLUCOSE 4,6-DEHYDRATASE-RELATED"/>
    <property type="match status" value="1"/>
</dbReference>
<protein>
    <submittedName>
        <fullName evidence="4">dTDP-glucose 4,6-dehydratase</fullName>
        <ecNumber evidence="4">4.2.1.46</ecNumber>
    </submittedName>
</protein>
<dbReference type="SUPFAM" id="SSF51735">
    <property type="entry name" value="NAD(P)-binding Rossmann-fold domains"/>
    <property type="match status" value="1"/>
</dbReference>
<dbReference type="PRINTS" id="PR01713">
    <property type="entry name" value="NUCEPIMERASE"/>
</dbReference>
<dbReference type="InterPro" id="IPR036291">
    <property type="entry name" value="NAD(P)-bd_dom_sf"/>
</dbReference>
<proteinExistence type="inferred from homology"/>